<reference evidence="21" key="1">
    <citation type="submission" date="2016-04" db="EMBL/GenBank/DDBJ databases">
        <title>Cephalotus genome sequencing.</title>
        <authorList>
            <person name="Fukushima K."/>
            <person name="Hasebe M."/>
            <person name="Fang X."/>
        </authorList>
    </citation>
    <scope>NUCLEOTIDE SEQUENCE [LARGE SCALE GENOMIC DNA]</scope>
    <source>
        <strain evidence="21">cv. St1</strain>
    </source>
</reference>
<gene>
    <name evidence="20" type="ORF">CFOL_v3_09284</name>
</gene>
<keyword evidence="13 17" id="KW-0472">Membrane</keyword>
<dbReference type="GO" id="GO:0030247">
    <property type="term" value="F:polysaccharide binding"/>
    <property type="evidence" value="ECO:0007669"/>
    <property type="project" value="InterPro"/>
</dbReference>
<protein>
    <recommendedName>
        <fullName evidence="4">RING-type E3 ubiquitin transferase</fullName>
        <ecNumber evidence="4">2.3.2.27</ecNumber>
    </recommendedName>
</protein>
<evidence type="ECO:0000256" key="6">
    <source>
        <dbReference type="ARBA" id="ARBA00022692"/>
    </source>
</evidence>
<name>A0A1Q3BCQ1_CEPFO</name>
<evidence type="ECO:0000256" key="12">
    <source>
        <dbReference type="ARBA" id="ARBA00022989"/>
    </source>
</evidence>
<dbReference type="STRING" id="3775.A0A1Q3BCQ1"/>
<keyword evidence="7" id="KW-0479">Metal-binding</keyword>
<dbReference type="OrthoDB" id="8062037at2759"/>
<evidence type="ECO:0000256" key="13">
    <source>
        <dbReference type="ARBA" id="ARBA00023136"/>
    </source>
</evidence>
<dbReference type="InterPro" id="IPR046948">
    <property type="entry name" value="ATL20-22-like"/>
</dbReference>
<dbReference type="GO" id="GO:0008270">
    <property type="term" value="F:zinc ion binding"/>
    <property type="evidence" value="ECO:0007669"/>
    <property type="project" value="UniProtKB-KW"/>
</dbReference>
<sequence>MTSNMALFEPLSIIFFTFLFLPHIATSLEACMTSYCSGSVVPIQFPFRLRNSQSSTRCGYPGFNLSCTITDNGRQPILRLPISGSFLVEGIDYQSQSIFITDPQGCMPQRFLDGFSVSGSPYLTEFSNFTFLNCSDTAEPAQYHFPCLSGVDYTVKAIPTSAYMTVPSSCSVMKTVMIPYLQLYGFGPLSGSVQLNWNEPSCGSCEEEGGSCGFNSDTGLDVGCSLPQKHGIPRSAKYGLVIGAGIPGLLCLIVLFCYVCNRMRDYGRQHLHPDTEFSTLINTQQRVVKVGLDGSIIEKFPMILLGESRRLPKPSDNICPICLSEYRSKETLRTIPECNHYFHANCIDEWLKINATCPLCRNSPEESSIAKPSSLPSIVSPSPLSSSSSSSLL</sequence>
<dbReference type="AlphaFoldDB" id="A0A1Q3BCQ1"/>
<evidence type="ECO:0000256" key="4">
    <source>
        <dbReference type="ARBA" id="ARBA00012483"/>
    </source>
</evidence>
<accession>A0A1Q3BCQ1</accession>
<evidence type="ECO:0000256" key="16">
    <source>
        <dbReference type="SAM" id="MobiDB-lite"/>
    </source>
</evidence>
<dbReference type="FunCoup" id="A0A1Q3BCQ1">
    <property type="interactions" value="28"/>
</dbReference>
<dbReference type="PANTHER" id="PTHR46279">
    <property type="entry name" value="RING/U-BOX SUPERFAMILY PROTEIN"/>
    <property type="match status" value="1"/>
</dbReference>
<keyword evidence="8 18" id="KW-0732">Signal</keyword>
<dbReference type="InParanoid" id="A0A1Q3BCQ1"/>
<comment type="pathway">
    <text evidence="3">Protein modification; protein ubiquitination.</text>
</comment>
<dbReference type="CDD" id="cd16461">
    <property type="entry name" value="RING-H2_EL5-like"/>
    <property type="match status" value="1"/>
</dbReference>
<dbReference type="GO" id="GO:0016020">
    <property type="term" value="C:membrane"/>
    <property type="evidence" value="ECO:0007669"/>
    <property type="project" value="UniProtKB-SubCell"/>
</dbReference>
<proteinExistence type="inferred from homology"/>
<keyword evidence="10" id="KW-0833">Ubl conjugation pathway</keyword>
<dbReference type="SUPFAM" id="SSF57850">
    <property type="entry name" value="RING/U-box"/>
    <property type="match status" value="1"/>
</dbReference>
<evidence type="ECO:0000256" key="8">
    <source>
        <dbReference type="ARBA" id="ARBA00022729"/>
    </source>
</evidence>
<dbReference type="GO" id="GO:0061630">
    <property type="term" value="F:ubiquitin protein ligase activity"/>
    <property type="evidence" value="ECO:0007669"/>
    <property type="project" value="UniProtKB-EC"/>
</dbReference>
<dbReference type="InterPro" id="IPR013083">
    <property type="entry name" value="Znf_RING/FYVE/PHD"/>
</dbReference>
<keyword evidence="9 15" id="KW-0863">Zinc-finger</keyword>
<feature type="signal peptide" evidence="18">
    <location>
        <begin position="1"/>
        <end position="27"/>
    </location>
</feature>
<evidence type="ECO:0000256" key="5">
    <source>
        <dbReference type="ARBA" id="ARBA00022679"/>
    </source>
</evidence>
<evidence type="ECO:0000313" key="20">
    <source>
        <dbReference type="EMBL" id="GAV65770.1"/>
    </source>
</evidence>
<organism evidence="20 21">
    <name type="scientific">Cephalotus follicularis</name>
    <name type="common">Albany pitcher plant</name>
    <dbReference type="NCBI Taxonomy" id="3775"/>
    <lineage>
        <taxon>Eukaryota</taxon>
        <taxon>Viridiplantae</taxon>
        <taxon>Streptophyta</taxon>
        <taxon>Embryophyta</taxon>
        <taxon>Tracheophyta</taxon>
        <taxon>Spermatophyta</taxon>
        <taxon>Magnoliopsida</taxon>
        <taxon>eudicotyledons</taxon>
        <taxon>Gunneridae</taxon>
        <taxon>Pentapetalae</taxon>
        <taxon>rosids</taxon>
        <taxon>fabids</taxon>
        <taxon>Oxalidales</taxon>
        <taxon>Cephalotaceae</taxon>
        <taxon>Cephalotus</taxon>
    </lineage>
</organism>
<dbReference type="Gene3D" id="3.30.40.10">
    <property type="entry name" value="Zinc/RING finger domain, C3HC4 (zinc finger)"/>
    <property type="match status" value="1"/>
</dbReference>
<evidence type="ECO:0000256" key="1">
    <source>
        <dbReference type="ARBA" id="ARBA00000900"/>
    </source>
</evidence>
<dbReference type="InterPro" id="IPR001841">
    <property type="entry name" value="Znf_RING"/>
</dbReference>
<dbReference type="EMBL" id="BDDD01000435">
    <property type="protein sequence ID" value="GAV65770.1"/>
    <property type="molecule type" value="Genomic_DNA"/>
</dbReference>
<evidence type="ECO:0000256" key="7">
    <source>
        <dbReference type="ARBA" id="ARBA00022723"/>
    </source>
</evidence>
<comment type="caution">
    <text evidence="20">The sequence shown here is derived from an EMBL/GenBank/DDBJ whole genome shotgun (WGS) entry which is preliminary data.</text>
</comment>
<dbReference type="PROSITE" id="PS50089">
    <property type="entry name" value="ZF_RING_2"/>
    <property type="match status" value="1"/>
</dbReference>
<dbReference type="Proteomes" id="UP000187406">
    <property type="component" value="Unassembled WGS sequence"/>
</dbReference>
<dbReference type="InterPro" id="IPR025287">
    <property type="entry name" value="WAK_GUB"/>
</dbReference>
<evidence type="ECO:0000256" key="9">
    <source>
        <dbReference type="ARBA" id="ARBA00022771"/>
    </source>
</evidence>
<evidence type="ECO:0000256" key="18">
    <source>
        <dbReference type="SAM" id="SignalP"/>
    </source>
</evidence>
<evidence type="ECO:0000256" key="15">
    <source>
        <dbReference type="PROSITE-ProRule" id="PRU00175"/>
    </source>
</evidence>
<feature type="chain" id="PRO_5013315494" description="RING-type E3 ubiquitin transferase" evidence="18">
    <location>
        <begin position="28"/>
        <end position="393"/>
    </location>
</feature>
<keyword evidence="5" id="KW-0808">Transferase</keyword>
<keyword evidence="11" id="KW-0862">Zinc</keyword>
<feature type="transmembrane region" description="Helical" evidence="17">
    <location>
        <begin position="238"/>
        <end position="260"/>
    </location>
</feature>
<evidence type="ECO:0000313" key="21">
    <source>
        <dbReference type="Proteomes" id="UP000187406"/>
    </source>
</evidence>
<dbReference type="PANTHER" id="PTHR46279:SF31">
    <property type="entry name" value="RING-H2 FINGER PROTEIN ATL20-LIKE ISOFORM X1"/>
    <property type="match status" value="1"/>
</dbReference>
<keyword evidence="6 17" id="KW-0812">Transmembrane</keyword>
<feature type="compositionally biased region" description="Low complexity" evidence="16">
    <location>
        <begin position="372"/>
        <end position="393"/>
    </location>
</feature>
<comment type="catalytic activity">
    <reaction evidence="1">
        <text>S-ubiquitinyl-[E2 ubiquitin-conjugating enzyme]-L-cysteine + [acceptor protein]-L-lysine = [E2 ubiquitin-conjugating enzyme]-L-cysteine + N(6)-ubiquitinyl-[acceptor protein]-L-lysine.</text>
        <dbReference type="EC" id="2.3.2.27"/>
    </reaction>
</comment>
<evidence type="ECO:0000256" key="2">
    <source>
        <dbReference type="ARBA" id="ARBA00004167"/>
    </source>
</evidence>
<comment type="similarity">
    <text evidence="14">Belongs to the RING-type zinc finger family. ATL subfamily.</text>
</comment>
<evidence type="ECO:0000256" key="11">
    <source>
        <dbReference type="ARBA" id="ARBA00022833"/>
    </source>
</evidence>
<evidence type="ECO:0000256" key="14">
    <source>
        <dbReference type="ARBA" id="ARBA00024209"/>
    </source>
</evidence>
<feature type="region of interest" description="Disordered" evidence="16">
    <location>
        <begin position="366"/>
        <end position="393"/>
    </location>
</feature>
<evidence type="ECO:0000256" key="10">
    <source>
        <dbReference type="ARBA" id="ARBA00022786"/>
    </source>
</evidence>
<evidence type="ECO:0000259" key="19">
    <source>
        <dbReference type="PROSITE" id="PS50089"/>
    </source>
</evidence>
<evidence type="ECO:0000256" key="17">
    <source>
        <dbReference type="SAM" id="Phobius"/>
    </source>
</evidence>
<feature type="domain" description="RING-type" evidence="19">
    <location>
        <begin position="319"/>
        <end position="361"/>
    </location>
</feature>
<evidence type="ECO:0000256" key="3">
    <source>
        <dbReference type="ARBA" id="ARBA00004906"/>
    </source>
</evidence>
<dbReference type="Pfam" id="PF13639">
    <property type="entry name" value="zf-RING_2"/>
    <property type="match status" value="1"/>
</dbReference>
<keyword evidence="21" id="KW-1185">Reference proteome</keyword>
<keyword evidence="12 17" id="KW-1133">Transmembrane helix</keyword>
<dbReference type="SMART" id="SM00184">
    <property type="entry name" value="RING"/>
    <property type="match status" value="1"/>
</dbReference>
<dbReference type="Pfam" id="PF13947">
    <property type="entry name" value="GUB_WAK_bind"/>
    <property type="match status" value="1"/>
</dbReference>
<dbReference type="EC" id="2.3.2.27" evidence="4"/>
<comment type="subcellular location">
    <subcellularLocation>
        <location evidence="2">Membrane</location>
        <topology evidence="2">Single-pass membrane protein</topology>
    </subcellularLocation>
</comment>